<gene>
    <name evidence="2" type="ORF">PCOR1329_LOCUS55717</name>
</gene>
<sequence>MLDQAFKFEGVDPGQQARRWWTDSAPEFGAASRATRTQRPLAQFTSVPHRPQSKGIIARSNRRMTESANAAIFAASADATWWVCAVVFWVAMRSVLAALQSSAGKFTPEMTPHCLVFIGIGPACADAGQGDRSKKEIMRGRVCGSFGNKHDECSAEEQDMKFRVVFQGSNIRQMVLLIRALCGHPESGALGGALLTKALTARWWHAIPQWLGIWRRSGLFILVVYVDDATSCSAPVNPKVQWKSLDDAIEFKEKPAPISRFIGARYRLTPRDAGNPFAGRAMDVDMSSYARGMVKSFGNSRPLSRGSALQAPIASAMAESETAETAGAKPERPGTAQPRRQTAPMRRSPSAAGRQSPGLRAAQFGGSRLCGGLGAGPRLLERKISADELLAKGPVGGRGGPQELRHKRILATKDRLLDASFFAEAEPEDARRGGARGTLPTPRQRR</sequence>
<accession>A0ABN9VCR3</accession>
<name>A0ABN9VCR3_9DINO</name>
<feature type="compositionally biased region" description="Low complexity" evidence="1">
    <location>
        <begin position="314"/>
        <end position="328"/>
    </location>
</feature>
<organism evidence="2 3">
    <name type="scientific">Prorocentrum cordatum</name>
    <dbReference type="NCBI Taxonomy" id="2364126"/>
    <lineage>
        <taxon>Eukaryota</taxon>
        <taxon>Sar</taxon>
        <taxon>Alveolata</taxon>
        <taxon>Dinophyceae</taxon>
        <taxon>Prorocentrales</taxon>
        <taxon>Prorocentraceae</taxon>
        <taxon>Prorocentrum</taxon>
    </lineage>
</organism>
<feature type="region of interest" description="Disordered" evidence="1">
    <location>
        <begin position="298"/>
        <end position="365"/>
    </location>
</feature>
<protein>
    <submittedName>
        <fullName evidence="2">Uncharacterized protein</fullName>
    </submittedName>
</protein>
<proteinExistence type="predicted"/>
<dbReference type="EMBL" id="CAUYUJ010016838">
    <property type="protein sequence ID" value="CAK0869318.1"/>
    <property type="molecule type" value="Genomic_DNA"/>
</dbReference>
<feature type="region of interest" description="Disordered" evidence="1">
    <location>
        <begin position="422"/>
        <end position="446"/>
    </location>
</feature>
<evidence type="ECO:0000313" key="2">
    <source>
        <dbReference type="EMBL" id="CAK0869318.1"/>
    </source>
</evidence>
<dbReference type="Proteomes" id="UP001189429">
    <property type="component" value="Unassembled WGS sequence"/>
</dbReference>
<evidence type="ECO:0000313" key="3">
    <source>
        <dbReference type="Proteomes" id="UP001189429"/>
    </source>
</evidence>
<comment type="caution">
    <text evidence="2">The sequence shown here is derived from an EMBL/GenBank/DDBJ whole genome shotgun (WGS) entry which is preliminary data.</text>
</comment>
<keyword evidence="3" id="KW-1185">Reference proteome</keyword>
<evidence type="ECO:0000256" key="1">
    <source>
        <dbReference type="SAM" id="MobiDB-lite"/>
    </source>
</evidence>
<reference evidence="2" key="1">
    <citation type="submission" date="2023-10" db="EMBL/GenBank/DDBJ databases">
        <authorList>
            <person name="Chen Y."/>
            <person name="Shah S."/>
            <person name="Dougan E. K."/>
            <person name="Thang M."/>
            <person name="Chan C."/>
        </authorList>
    </citation>
    <scope>NUCLEOTIDE SEQUENCE [LARGE SCALE GENOMIC DNA]</scope>
</reference>